<dbReference type="AlphaFoldDB" id="A0AAX0BCQ6"/>
<reference evidence="1" key="2">
    <citation type="journal article" date="2022" name="Nat. Biotechnol.">
        <title>Carbon-negative production of acetone and isopropanol by gas fermentation at industrial pilot scale.</title>
        <authorList>
            <person name="Liew F.E."/>
            <person name="Nogle R."/>
            <person name="Abdalla T."/>
            <person name="Rasor B.J."/>
            <person name="Canter C."/>
            <person name="Jensen R.O."/>
            <person name="Wang L."/>
            <person name="Strutz J."/>
            <person name="Chirania P."/>
            <person name="De Tissera S."/>
            <person name="Mueller A.P."/>
            <person name="Ruan Z."/>
            <person name="Gao A."/>
            <person name="Tran L."/>
            <person name="Engle N.L."/>
            <person name="Bromley J.C."/>
            <person name="Daniell J."/>
            <person name="Conrado R."/>
            <person name="Tschaplinski T.J."/>
            <person name="Giannone R.J."/>
            <person name="Hettich R.L."/>
            <person name="Karim A.S."/>
            <person name="Simpson S.D."/>
            <person name="Brown S.D."/>
            <person name="Leang C."/>
            <person name="Jewett M.C."/>
            <person name="Kopke M."/>
        </authorList>
    </citation>
    <scope>NUCLEOTIDE SEQUENCE</scope>
    <source>
        <strain evidence="1">DJ080</strain>
    </source>
</reference>
<reference evidence="1" key="1">
    <citation type="submission" date="2020-05" db="EMBL/GenBank/DDBJ databases">
        <authorList>
            <person name="Brown S."/>
            <person name="Huntemann M."/>
            <person name="Clum A."/>
            <person name="Spunde A."/>
            <person name="Palaniappan K."/>
            <person name="Ritter S."/>
            <person name="Mikhailova N."/>
            <person name="Chen I.-M."/>
            <person name="Stamatis D."/>
            <person name="Reddy T."/>
            <person name="O'Malley R."/>
            <person name="Daum C."/>
            <person name="Shapiro N."/>
            <person name="Ivanova N."/>
            <person name="Kyrpides N."/>
            <person name="Woyke T."/>
        </authorList>
    </citation>
    <scope>NUCLEOTIDE SEQUENCE</scope>
    <source>
        <strain evidence="1">DJ080</strain>
    </source>
</reference>
<dbReference type="Proteomes" id="UP001193748">
    <property type="component" value="Unassembled WGS sequence"/>
</dbReference>
<name>A0AAX0BCQ6_CLOBE</name>
<proteinExistence type="predicted"/>
<dbReference type="RefSeq" id="WP_173712452.1">
    <property type="nucleotide sequence ID" value="NZ_JABSWW010000002.1"/>
</dbReference>
<sequence>MNKANIEGLINLEIELAKSILELKEEHETTVLEKWENLLTNLELVISKKKGKK</sequence>
<dbReference type="EMBL" id="JABSWW010000002">
    <property type="protein sequence ID" value="NRT92259.1"/>
    <property type="molecule type" value="Genomic_DNA"/>
</dbReference>
<evidence type="ECO:0000313" key="1">
    <source>
        <dbReference type="EMBL" id="NRT92259.1"/>
    </source>
</evidence>
<accession>A0AAX0BCQ6</accession>
<protein>
    <submittedName>
        <fullName evidence="1">Uncharacterized protein</fullName>
    </submittedName>
</protein>
<comment type="caution">
    <text evidence="1">The sequence shown here is derived from an EMBL/GenBank/DDBJ whole genome shotgun (WGS) entry which is preliminary data.</text>
</comment>
<evidence type="ECO:0000313" key="2">
    <source>
        <dbReference type="Proteomes" id="UP001193748"/>
    </source>
</evidence>
<gene>
    <name evidence="1" type="ORF">B0H41_006080</name>
</gene>
<organism evidence="1 2">
    <name type="scientific">Clostridium beijerinckii</name>
    <name type="common">Clostridium MP</name>
    <dbReference type="NCBI Taxonomy" id="1520"/>
    <lineage>
        <taxon>Bacteria</taxon>
        <taxon>Bacillati</taxon>
        <taxon>Bacillota</taxon>
        <taxon>Clostridia</taxon>
        <taxon>Eubacteriales</taxon>
        <taxon>Clostridiaceae</taxon>
        <taxon>Clostridium</taxon>
    </lineage>
</organism>